<evidence type="ECO:0000313" key="7">
    <source>
        <dbReference type="Proteomes" id="UP000831947"/>
    </source>
</evidence>
<evidence type="ECO:0000256" key="2">
    <source>
        <dbReference type="ARBA" id="ARBA00022448"/>
    </source>
</evidence>
<feature type="domain" description="Solute-binding protein family 3/N-terminal" evidence="4">
    <location>
        <begin position="40"/>
        <end position="262"/>
    </location>
</feature>
<protein>
    <submittedName>
        <fullName evidence="6">Glutamate ABC transporter substrate-binding protein</fullName>
    </submittedName>
</protein>
<dbReference type="RefSeq" id="WP_249513289.1">
    <property type="nucleotide sequence ID" value="NZ_CP093365.1"/>
</dbReference>
<reference evidence="6 7" key="1">
    <citation type="journal article" date="2022" name="Int. J. Syst. Evol. Microbiol.">
        <title>Apilactobacillus apisilvae sp. nov., Nicolia spurrieriana gen. nov. sp. nov., Bombilactobacillus folatiphilus sp. nov. and Bombilactobacillus thymidiniphilus sp. nov., four new lactic acid bacterial isolates from stingless bees Tetragonula carbonaria and Austroplebeia australis.</title>
        <authorList>
            <person name="Oliphant S.A."/>
            <person name="Watson-Haigh N.S."/>
            <person name="Sumby K.M."/>
            <person name="Gardner J."/>
            <person name="Groom S."/>
            <person name="Jiranek V."/>
        </authorList>
    </citation>
    <scope>NUCLEOTIDE SEQUENCE [LARGE SCALE GENOMIC DNA]</scope>
    <source>
        <strain evidence="6 7">SG4_A1</strain>
    </source>
</reference>
<evidence type="ECO:0000256" key="1">
    <source>
        <dbReference type="ARBA" id="ARBA00010333"/>
    </source>
</evidence>
<keyword evidence="3" id="KW-0732">Signal</keyword>
<dbReference type="SUPFAM" id="SSF53850">
    <property type="entry name" value="Periplasmic binding protein-like II"/>
    <property type="match status" value="1"/>
</dbReference>
<gene>
    <name evidence="6" type="ORF">MOO47_02835</name>
</gene>
<organism evidence="6 7">
    <name type="scientific">Bombilactobacillus thymidiniphilus</name>
    <dbReference type="NCBI Taxonomy" id="2923363"/>
    <lineage>
        <taxon>Bacteria</taxon>
        <taxon>Bacillati</taxon>
        <taxon>Bacillota</taxon>
        <taxon>Bacilli</taxon>
        <taxon>Lactobacillales</taxon>
        <taxon>Lactobacillaceae</taxon>
        <taxon>Bombilactobacillus</taxon>
    </lineage>
</organism>
<dbReference type="InterPro" id="IPR001638">
    <property type="entry name" value="Solute-binding_3/MltF_N"/>
</dbReference>
<feature type="domain" description="Ionotropic glutamate receptor C-terminal" evidence="5">
    <location>
        <begin position="40"/>
        <end position="261"/>
    </location>
</feature>
<evidence type="ECO:0000256" key="3">
    <source>
        <dbReference type="ARBA" id="ARBA00022729"/>
    </source>
</evidence>
<sequence length="273" mass="29762">MKKKFWLVSFLTIILVVLSGCGKQNSSQQSVLKNARASNTLTWGVKGDTKLFGLIDVADGQSKGFDVDMAKHITKHILGPKGKAKMVTVTSQSRTPLLKNGNVDAVIATMSITPEREKILDFSHSYFDAGQSLLVPKSSTIRSAKDLNGKTVIGVVGSNSVNNIHKVAPHAKVVELQDYAQAVNALKSKQGDALTTDNGILYGLAVENHGFEVRGGTFTKEPYGVAVNKGQDDLTKAINQAILEMQHSGEYNHLIKKWFGDVPGFDYKELYRK</sequence>
<dbReference type="Proteomes" id="UP000831947">
    <property type="component" value="Chromosome"/>
</dbReference>
<keyword evidence="7" id="KW-1185">Reference proteome</keyword>
<proteinExistence type="inferred from homology"/>
<dbReference type="PANTHER" id="PTHR30085">
    <property type="entry name" value="AMINO ACID ABC TRANSPORTER PERMEASE"/>
    <property type="match status" value="1"/>
</dbReference>
<accession>A0ABY4PEW0</accession>
<dbReference type="SMART" id="SM00062">
    <property type="entry name" value="PBPb"/>
    <property type="match status" value="1"/>
</dbReference>
<dbReference type="SMART" id="SM00079">
    <property type="entry name" value="PBPe"/>
    <property type="match status" value="1"/>
</dbReference>
<comment type="similarity">
    <text evidence="1">Belongs to the bacterial solute-binding protein 3 family.</text>
</comment>
<name>A0ABY4PEW0_9LACO</name>
<dbReference type="CDD" id="cd13690">
    <property type="entry name" value="PBP2_GluB"/>
    <property type="match status" value="1"/>
</dbReference>
<dbReference type="PANTHER" id="PTHR30085:SF6">
    <property type="entry name" value="ABC TRANSPORTER GLUTAMINE-BINDING PROTEIN GLNH"/>
    <property type="match status" value="1"/>
</dbReference>
<dbReference type="Pfam" id="PF00497">
    <property type="entry name" value="SBP_bac_3"/>
    <property type="match status" value="1"/>
</dbReference>
<evidence type="ECO:0000313" key="6">
    <source>
        <dbReference type="EMBL" id="UQS84105.1"/>
    </source>
</evidence>
<dbReference type="Gene3D" id="3.40.190.10">
    <property type="entry name" value="Periplasmic binding protein-like II"/>
    <property type="match status" value="2"/>
</dbReference>
<dbReference type="InterPro" id="IPR001320">
    <property type="entry name" value="Iontro_rcpt_C"/>
</dbReference>
<dbReference type="EMBL" id="CP093365">
    <property type="protein sequence ID" value="UQS84105.1"/>
    <property type="molecule type" value="Genomic_DNA"/>
</dbReference>
<dbReference type="PROSITE" id="PS51257">
    <property type="entry name" value="PROKAR_LIPOPROTEIN"/>
    <property type="match status" value="1"/>
</dbReference>
<evidence type="ECO:0000259" key="5">
    <source>
        <dbReference type="SMART" id="SM00079"/>
    </source>
</evidence>
<dbReference type="InterPro" id="IPR051455">
    <property type="entry name" value="Bact_solute-bind_prot3"/>
</dbReference>
<keyword evidence="2" id="KW-0813">Transport</keyword>
<evidence type="ECO:0000259" key="4">
    <source>
        <dbReference type="SMART" id="SM00062"/>
    </source>
</evidence>